<feature type="region of interest" description="Disordered" evidence="5">
    <location>
        <begin position="167"/>
        <end position="249"/>
    </location>
</feature>
<comment type="subcellular location">
    <subcellularLocation>
        <location evidence="1">Nucleus</location>
    </subcellularLocation>
</comment>
<dbReference type="InterPro" id="IPR035979">
    <property type="entry name" value="RBD_domain_sf"/>
</dbReference>
<dbReference type="GO" id="GO:0005730">
    <property type="term" value="C:nucleolus"/>
    <property type="evidence" value="ECO:0007669"/>
    <property type="project" value="TreeGrafter"/>
</dbReference>
<proteinExistence type="inferred from homology"/>
<dbReference type="AlphaFoldDB" id="A0A803M2B6"/>
<dbReference type="Pfam" id="PF03467">
    <property type="entry name" value="Smg4_UPF3"/>
    <property type="match status" value="1"/>
</dbReference>
<protein>
    <recommendedName>
        <fullName evidence="6">UPF3 domain-containing protein</fullName>
    </recommendedName>
</protein>
<evidence type="ECO:0000259" key="6">
    <source>
        <dbReference type="Pfam" id="PF03467"/>
    </source>
</evidence>
<dbReference type="InterPro" id="IPR039722">
    <property type="entry name" value="Upf3"/>
</dbReference>
<dbReference type="PANTHER" id="PTHR13112:SF0">
    <property type="entry name" value="FI21285P1"/>
    <property type="match status" value="1"/>
</dbReference>
<feature type="compositionally biased region" description="Basic and acidic residues" evidence="5">
    <location>
        <begin position="416"/>
        <end position="427"/>
    </location>
</feature>
<dbReference type="Gene3D" id="3.30.70.330">
    <property type="match status" value="1"/>
</dbReference>
<feature type="compositionally biased region" description="Polar residues" evidence="5">
    <location>
        <begin position="308"/>
        <end position="326"/>
    </location>
</feature>
<dbReference type="GO" id="GO:0005737">
    <property type="term" value="C:cytoplasm"/>
    <property type="evidence" value="ECO:0007669"/>
    <property type="project" value="TreeGrafter"/>
</dbReference>
<keyword evidence="3" id="KW-0866">Nonsense-mediated mRNA decay</keyword>
<feature type="compositionally biased region" description="Basic and acidic residues" evidence="5">
    <location>
        <begin position="357"/>
        <end position="391"/>
    </location>
</feature>
<dbReference type="GO" id="GO:0003729">
    <property type="term" value="F:mRNA binding"/>
    <property type="evidence" value="ECO:0007669"/>
    <property type="project" value="TreeGrafter"/>
</dbReference>
<dbReference type="InterPro" id="IPR005120">
    <property type="entry name" value="UPF3_dom"/>
</dbReference>
<dbReference type="InterPro" id="IPR012677">
    <property type="entry name" value="Nucleotide-bd_a/b_plait_sf"/>
</dbReference>
<name>A0A803M2B6_CHEQI</name>
<dbReference type="Gramene" id="AUR62022364-RA">
    <property type="protein sequence ID" value="AUR62022364-RA:cds"/>
    <property type="gene ID" value="AUR62022364"/>
</dbReference>
<sequence>MKEPLNRTKVVVRHLPPSLSQSSFFEQIDGRFSSRYNWSSFCPGKSSHKNQRYARAYLNFNSHDDVCEFAEFFNGHVFVNEKGTQYKAIVEYAPSQRVAKANAKKDGREGTIYKDPEYVEFLEQISKPVENLPSADIQLERREAERAGVQEAPIVTPLMEYVRKRRAAKGGNQRLGSDGKSRGRSALASGKSRSSKQNSYVLKNNGKRTNGKDKSACVLVSQRNNEVDASSKKGVAENETGSGSHETTKKRILLLKGKEQEIHQASTTLPKVVVSDASSPSVGLKLNQRPDASGRIIRSILLNKELRPSQSSSSVQTEHKLQGSNLERSKRPPRPSNMKSGMPASTGEQPPSGVDYMGKRSNEEKPSGGEPHGVGREKQDRRTRSRERLDRGVWTPRRPDSSQISNENQSNISDSYEAKRGDSKYDASGRNVEGIVTAGGRNSSYAENGSHRNFARRGPTHTKDDGPSKRGGGVGHAHHEKQVWVQKSASGLWTGDGIWLSDQCINHWKRSSRVNFQRGLRLFWILHRRAQYSRPLLQISACVEKLQI</sequence>
<keyword evidence="8" id="KW-1185">Reference proteome</keyword>
<dbReference type="OMA" id="CCKLWRS"/>
<accession>A0A803M2B6</accession>
<evidence type="ECO:0000313" key="7">
    <source>
        <dbReference type="EnsemblPlants" id="AUR62022364-RA:cds"/>
    </source>
</evidence>
<reference evidence="7" key="2">
    <citation type="submission" date="2021-03" db="UniProtKB">
        <authorList>
            <consortium name="EnsemblPlants"/>
        </authorList>
    </citation>
    <scope>IDENTIFICATION</scope>
</reference>
<keyword evidence="4" id="KW-0539">Nucleus</keyword>
<evidence type="ECO:0000313" key="8">
    <source>
        <dbReference type="Proteomes" id="UP000596660"/>
    </source>
</evidence>
<evidence type="ECO:0000256" key="2">
    <source>
        <dbReference type="ARBA" id="ARBA00005991"/>
    </source>
</evidence>
<feature type="region of interest" description="Disordered" evidence="5">
    <location>
        <begin position="307"/>
        <end position="478"/>
    </location>
</feature>
<evidence type="ECO:0000256" key="5">
    <source>
        <dbReference type="SAM" id="MobiDB-lite"/>
    </source>
</evidence>
<feature type="domain" description="UPF3" evidence="6">
    <location>
        <begin position="6"/>
        <end position="166"/>
    </location>
</feature>
<organism evidence="7 8">
    <name type="scientific">Chenopodium quinoa</name>
    <name type="common">Quinoa</name>
    <dbReference type="NCBI Taxonomy" id="63459"/>
    <lineage>
        <taxon>Eukaryota</taxon>
        <taxon>Viridiplantae</taxon>
        <taxon>Streptophyta</taxon>
        <taxon>Embryophyta</taxon>
        <taxon>Tracheophyta</taxon>
        <taxon>Spermatophyta</taxon>
        <taxon>Magnoliopsida</taxon>
        <taxon>eudicotyledons</taxon>
        <taxon>Gunneridae</taxon>
        <taxon>Pentapetalae</taxon>
        <taxon>Caryophyllales</taxon>
        <taxon>Chenopodiaceae</taxon>
        <taxon>Chenopodioideae</taxon>
        <taxon>Atripliceae</taxon>
        <taxon>Chenopodium</taxon>
    </lineage>
</organism>
<feature type="compositionally biased region" description="Basic and acidic residues" evidence="5">
    <location>
        <begin position="225"/>
        <end position="236"/>
    </location>
</feature>
<dbReference type="EnsemblPlants" id="AUR62022364-RA">
    <property type="protein sequence ID" value="AUR62022364-RA:cds"/>
    <property type="gene ID" value="AUR62022364"/>
</dbReference>
<evidence type="ECO:0000256" key="4">
    <source>
        <dbReference type="ARBA" id="ARBA00023242"/>
    </source>
</evidence>
<dbReference type="PANTHER" id="PTHR13112">
    <property type="entry name" value="UPF3 REGULATOR OF NONSENSE TRANSCRIPTS-LIKE PROTEIN"/>
    <property type="match status" value="1"/>
</dbReference>
<dbReference type="CDD" id="cd12455">
    <property type="entry name" value="RRM_like_Smg4_UPF3"/>
    <property type="match status" value="1"/>
</dbReference>
<comment type="similarity">
    <text evidence="2">Belongs to the RENT3 family.</text>
</comment>
<feature type="compositionally biased region" description="Low complexity" evidence="5">
    <location>
        <begin position="401"/>
        <end position="415"/>
    </location>
</feature>
<dbReference type="GO" id="GO:0000184">
    <property type="term" value="P:nuclear-transcribed mRNA catabolic process, nonsense-mediated decay"/>
    <property type="evidence" value="ECO:0007669"/>
    <property type="project" value="UniProtKB-KW"/>
</dbReference>
<reference evidence="7" key="1">
    <citation type="journal article" date="2017" name="Nature">
        <title>The genome of Chenopodium quinoa.</title>
        <authorList>
            <person name="Jarvis D.E."/>
            <person name="Ho Y.S."/>
            <person name="Lightfoot D.J."/>
            <person name="Schmoeckel S.M."/>
            <person name="Li B."/>
            <person name="Borm T.J.A."/>
            <person name="Ohyanagi H."/>
            <person name="Mineta K."/>
            <person name="Michell C.T."/>
            <person name="Saber N."/>
            <person name="Kharbatia N.M."/>
            <person name="Rupper R.R."/>
            <person name="Sharp A.R."/>
            <person name="Dally N."/>
            <person name="Boughton B.A."/>
            <person name="Woo Y.H."/>
            <person name="Gao G."/>
            <person name="Schijlen E.G.W.M."/>
            <person name="Guo X."/>
            <person name="Momin A.A."/>
            <person name="Negrao S."/>
            <person name="Al-Babili S."/>
            <person name="Gehring C."/>
            <person name="Roessner U."/>
            <person name="Jung C."/>
            <person name="Murphy K."/>
            <person name="Arold S.T."/>
            <person name="Gojobori T."/>
            <person name="van der Linden C.G."/>
            <person name="van Loo E.N."/>
            <person name="Jellen E.N."/>
            <person name="Maughan P.J."/>
            <person name="Tester M."/>
        </authorList>
    </citation>
    <scope>NUCLEOTIDE SEQUENCE [LARGE SCALE GENOMIC DNA]</scope>
    <source>
        <strain evidence="7">cv. PI 614886</strain>
    </source>
</reference>
<dbReference type="SUPFAM" id="SSF54928">
    <property type="entry name" value="RNA-binding domain, RBD"/>
    <property type="match status" value="1"/>
</dbReference>
<evidence type="ECO:0000256" key="1">
    <source>
        <dbReference type="ARBA" id="ARBA00004123"/>
    </source>
</evidence>
<feature type="compositionally biased region" description="Polar residues" evidence="5">
    <location>
        <begin position="191"/>
        <end position="202"/>
    </location>
</feature>
<evidence type="ECO:0000256" key="3">
    <source>
        <dbReference type="ARBA" id="ARBA00023161"/>
    </source>
</evidence>
<dbReference type="GO" id="GO:0045727">
    <property type="term" value="P:positive regulation of translation"/>
    <property type="evidence" value="ECO:0007669"/>
    <property type="project" value="TreeGrafter"/>
</dbReference>
<dbReference type="Proteomes" id="UP000596660">
    <property type="component" value="Unplaced"/>
</dbReference>